<dbReference type="Proteomes" id="UP000051673">
    <property type="component" value="Unassembled WGS sequence"/>
</dbReference>
<dbReference type="STRING" id="1620.IV67_GL001507"/>
<dbReference type="PATRIC" id="fig|1620.3.peg.1537"/>
<reference evidence="7 8" key="1">
    <citation type="journal article" date="2015" name="Genome Announc.">
        <title>Expanding the biotechnology potential of lactobacilli through comparative genomics of 213 strains and associated genera.</title>
        <authorList>
            <person name="Sun Z."/>
            <person name="Harris H.M."/>
            <person name="McCann A."/>
            <person name="Guo C."/>
            <person name="Argimon S."/>
            <person name="Zhang W."/>
            <person name="Yang X."/>
            <person name="Jeffery I.B."/>
            <person name="Cooney J.C."/>
            <person name="Kagawa T.F."/>
            <person name="Liu W."/>
            <person name="Song Y."/>
            <person name="Salvetti E."/>
            <person name="Wrobel A."/>
            <person name="Rasinkangas P."/>
            <person name="Parkhill J."/>
            <person name="Rea M.C."/>
            <person name="O'Sullivan O."/>
            <person name="Ritari J."/>
            <person name="Douillard F.P."/>
            <person name="Paul Ross R."/>
            <person name="Yang R."/>
            <person name="Briner A.E."/>
            <person name="Felis G.E."/>
            <person name="de Vos W.M."/>
            <person name="Barrangou R."/>
            <person name="Klaenhammer T.R."/>
            <person name="Caufield P.W."/>
            <person name="Cui Y."/>
            <person name="Zhang H."/>
            <person name="O'Toole P.W."/>
        </authorList>
    </citation>
    <scope>NUCLEOTIDE SEQUENCE [LARGE SCALE GENOMIC DNA]</scope>
    <source>
        <strain evidence="7 8">DSM 20014</strain>
    </source>
</reference>
<dbReference type="EMBL" id="JQCD01000018">
    <property type="protein sequence ID" value="KRN77456.1"/>
    <property type="molecule type" value="Genomic_DNA"/>
</dbReference>
<comment type="caution">
    <text evidence="7">The sequence shown here is derived from an EMBL/GenBank/DDBJ whole genome shotgun (WGS) entry which is preliminary data.</text>
</comment>
<comment type="catalytic activity">
    <reaction evidence="1">
        <text>chorismate = isochorismate</text>
        <dbReference type="Rhea" id="RHEA:18985"/>
        <dbReference type="ChEBI" id="CHEBI:29748"/>
        <dbReference type="ChEBI" id="CHEBI:29780"/>
        <dbReference type="EC" id="5.4.4.2"/>
    </reaction>
</comment>
<evidence type="ECO:0000256" key="3">
    <source>
        <dbReference type="ARBA" id="ARBA00012824"/>
    </source>
</evidence>
<dbReference type="PANTHER" id="PTHR42839">
    <property type="entry name" value="ISOCHORISMATE SYNTHASE ENTC"/>
    <property type="match status" value="1"/>
</dbReference>
<dbReference type="InterPro" id="IPR004561">
    <property type="entry name" value="IsoChor_synthase"/>
</dbReference>
<evidence type="ECO:0000256" key="1">
    <source>
        <dbReference type="ARBA" id="ARBA00000799"/>
    </source>
</evidence>
<dbReference type="Pfam" id="PF00425">
    <property type="entry name" value="Chorismate_bind"/>
    <property type="match status" value="1"/>
</dbReference>
<accession>A0A0R2JJQ2</accession>
<keyword evidence="8" id="KW-1185">Reference proteome</keyword>
<evidence type="ECO:0000313" key="8">
    <source>
        <dbReference type="Proteomes" id="UP000051673"/>
    </source>
</evidence>
<evidence type="ECO:0000256" key="5">
    <source>
        <dbReference type="ARBA" id="ARBA00041564"/>
    </source>
</evidence>
<comment type="similarity">
    <text evidence="2">Belongs to the isochorismate synthase family.</text>
</comment>
<dbReference type="InterPro" id="IPR005801">
    <property type="entry name" value="ADC_synthase"/>
</dbReference>
<evidence type="ECO:0000256" key="2">
    <source>
        <dbReference type="ARBA" id="ARBA00005297"/>
    </source>
</evidence>
<dbReference type="GO" id="GO:0008909">
    <property type="term" value="F:isochorismate synthase activity"/>
    <property type="evidence" value="ECO:0007669"/>
    <property type="project" value="UniProtKB-EC"/>
</dbReference>
<dbReference type="NCBIfam" id="TIGR00543">
    <property type="entry name" value="isochor_syn"/>
    <property type="match status" value="1"/>
</dbReference>
<gene>
    <name evidence="7" type="ORF">IV67_GL001507</name>
</gene>
<keyword evidence="4" id="KW-0413">Isomerase</keyword>
<proteinExistence type="inferred from homology"/>
<evidence type="ECO:0000259" key="6">
    <source>
        <dbReference type="Pfam" id="PF00425"/>
    </source>
</evidence>
<dbReference type="Gene3D" id="3.60.120.10">
    <property type="entry name" value="Anthranilate synthase"/>
    <property type="match status" value="1"/>
</dbReference>
<feature type="domain" description="Chorismate-utilising enzyme C-terminal" evidence="6">
    <location>
        <begin position="106"/>
        <end position="358"/>
    </location>
</feature>
<protein>
    <recommendedName>
        <fullName evidence="3">isochorismate synthase</fullName>
        <ecNumber evidence="3">5.4.4.2</ecNumber>
    </recommendedName>
    <alternativeName>
        <fullName evidence="5">Isochorismate mutase</fullName>
    </alternativeName>
</protein>
<dbReference type="InterPro" id="IPR015890">
    <property type="entry name" value="Chorismate_C"/>
</dbReference>
<dbReference type="SUPFAM" id="SSF56322">
    <property type="entry name" value="ADC synthase"/>
    <property type="match status" value="1"/>
</dbReference>
<evidence type="ECO:0000256" key="4">
    <source>
        <dbReference type="ARBA" id="ARBA00023235"/>
    </source>
</evidence>
<evidence type="ECO:0000313" key="7">
    <source>
        <dbReference type="EMBL" id="KRN77456.1"/>
    </source>
</evidence>
<dbReference type="EC" id="5.4.4.2" evidence="3"/>
<dbReference type="PANTHER" id="PTHR42839:SF2">
    <property type="entry name" value="ISOCHORISMATE SYNTHASE ENTC"/>
    <property type="match status" value="1"/>
</dbReference>
<organism evidence="7 8">
    <name type="scientific">Weissella minor</name>
    <dbReference type="NCBI Taxonomy" id="1620"/>
    <lineage>
        <taxon>Bacteria</taxon>
        <taxon>Bacillati</taxon>
        <taxon>Bacillota</taxon>
        <taxon>Bacilli</taxon>
        <taxon>Lactobacillales</taxon>
        <taxon>Lactobacillaceae</taxon>
        <taxon>Weissella</taxon>
    </lineage>
</organism>
<name>A0A0R2JJQ2_9LACO</name>
<dbReference type="AlphaFoldDB" id="A0A0R2JJQ2"/>
<sequence>MNEFNQQADAVYFASADKKTRLVGFGRQSELMDWENPDMLNQWVAAQSGPIFGGFNFNSKQTLVGIMGGYFVAPKTVIDLTQNTEWQSEVERTNVLRRLVQMRQEDDWVTRMTPVLATLQNDPTKEKVVLGMQTHLALDGPLALDVILDDLEQQQPHSYHMVIKREQEVFVSATPERIVRMQGAQFETAAVAGSIRRGATEAEDAALADDLWRDKKNRHEHDIVVQTIAERLQDMHDLTYAAVPEILKTPQIQHLYTPITGRLDATMTVLDLVQRLHPTPALGGMPQAWAQAVIAEDEAEPRGLFAAPIGYQYPDGSGEFVVGIRSMYANTKALTLFAGAGILPDSDLAQEAAEIQLKMTPMRTLIKGQTHE</sequence>